<feature type="transmembrane region" description="Helical" evidence="2">
    <location>
        <begin position="245"/>
        <end position="267"/>
    </location>
</feature>
<feature type="compositionally biased region" description="Basic and acidic residues" evidence="1">
    <location>
        <begin position="11"/>
        <end position="22"/>
    </location>
</feature>
<dbReference type="InterPro" id="IPR027417">
    <property type="entry name" value="P-loop_NTPase"/>
</dbReference>
<dbReference type="STRING" id="284581.AMD01_05060"/>
<organism evidence="4 5">
    <name type="scientific">Priestia koreensis</name>
    <dbReference type="NCBI Taxonomy" id="284581"/>
    <lineage>
        <taxon>Bacteria</taxon>
        <taxon>Bacillati</taxon>
        <taxon>Bacillota</taxon>
        <taxon>Bacilli</taxon>
        <taxon>Bacillales</taxon>
        <taxon>Bacillaceae</taxon>
        <taxon>Priestia</taxon>
    </lineage>
</organism>
<feature type="domain" description="Helicase HerA central" evidence="3">
    <location>
        <begin position="292"/>
        <end position="362"/>
    </location>
</feature>
<evidence type="ECO:0000313" key="4">
    <source>
        <dbReference type="EMBL" id="KOO48176.1"/>
    </source>
</evidence>
<dbReference type="OrthoDB" id="9804380at2"/>
<dbReference type="EMBL" id="LILC01000006">
    <property type="protein sequence ID" value="KOO48176.1"/>
    <property type="molecule type" value="Genomic_DNA"/>
</dbReference>
<evidence type="ECO:0000256" key="2">
    <source>
        <dbReference type="SAM" id="Phobius"/>
    </source>
</evidence>
<evidence type="ECO:0000256" key="1">
    <source>
        <dbReference type="SAM" id="MobiDB-lite"/>
    </source>
</evidence>
<dbReference type="SUPFAM" id="SSF52540">
    <property type="entry name" value="P-loop containing nucleoside triphosphate hydrolases"/>
    <property type="match status" value="1"/>
</dbReference>
<dbReference type="Pfam" id="PF01935">
    <property type="entry name" value="DUF87"/>
    <property type="match status" value="1"/>
</dbReference>
<keyword evidence="2" id="KW-0472">Membrane</keyword>
<name>A0A0M0LAU4_9BACI</name>
<reference evidence="5" key="1">
    <citation type="submission" date="2015-08" db="EMBL/GenBank/DDBJ databases">
        <title>Fjat-14210 dsm16467.</title>
        <authorList>
            <person name="Liu B."/>
            <person name="Wang J."/>
            <person name="Zhu Y."/>
            <person name="Liu G."/>
            <person name="Chen Q."/>
            <person name="Chen Z."/>
            <person name="Lan J."/>
            <person name="Che J."/>
            <person name="Ge C."/>
            <person name="Shi H."/>
            <person name="Pan Z."/>
            <person name="Liu X."/>
        </authorList>
    </citation>
    <scope>NUCLEOTIDE SEQUENCE [LARGE SCALE GENOMIC DNA]</scope>
    <source>
        <strain evidence="5">DSM 16467</strain>
    </source>
</reference>
<dbReference type="PATRIC" id="fig|284581.3.peg.1397"/>
<keyword evidence="5" id="KW-1185">Reference proteome</keyword>
<protein>
    <recommendedName>
        <fullName evidence="3">Helicase HerA central domain-containing protein</fullName>
    </recommendedName>
</protein>
<proteinExistence type="predicted"/>
<dbReference type="Gene3D" id="3.40.50.300">
    <property type="entry name" value="P-loop containing nucleotide triphosphate hydrolases"/>
    <property type="match status" value="1"/>
</dbReference>
<comment type="caution">
    <text evidence="4">The sequence shown here is derived from an EMBL/GenBank/DDBJ whole genome shotgun (WGS) entry which is preliminary data.</text>
</comment>
<evidence type="ECO:0000259" key="3">
    <source>
        <dbReference type="Pfam" id="PF01935"/>
    </source>
</evidence>
<dbReference type="InterPro" id="IPR051162">
    <property type="entry name" value="T4SS_component"/>
</dbReference>
<gene>
    <name evidence="4" type="ORF">AMD01_05060</name>
</gene>
<keyword evidence="2" id="KW-1133">Transmembrane helix</keyword>
<dbReference type="Proteomes" id="UP000037558">
    <property type="component" value="Unassembled WGS sequence"/>
</dbReference>
<feature type="region of interest" description="Disordered" evidence="1">
    <location>
        <begin position="1"/>
        <end position="48"/>
    </location>
</feature>
<dbReference type="InterPro" id="IPR002789">
    <property type="entry name" value="HerA_central"/>
</dbReference>
<dbReference type="PANTHER" id="PTHR30121">
    <property type="entry name" value="UNCHARACTERIZED PROTEIN YJGR-RELATED"/>
    <property type="match status" value="1"/>
</dbReference>
<accession>A0A0M0LAU4</accession>
<dbReference type="PANTHER" id="PTHR30121:SF6">
    <property type="entry name" value="SLR6007 PROTEIN"/>
    <property type="match status" value="1"/>
</dbReference>
<dbReference type="Gene3D" id="1.10.8.730">
    <property type="match status" value="1"/>
</dbReference>
<feature type="compositionally biased region" description="Basic and acidic residues" evidence="1">
    <location>
        <begin position="29"/>
        <end position="41"/>
    </location>
</feature>
<sequence length="712" mass="81882">MRKKKKNKQAKSSEEQQVDRQESSTIEFSSKETSKKGKKGQEGPIDYQWDTKPTFWDVVSPEGMVIDSPDYGIIKQSLGTNTYFRPFFITRDGYPRKMQTTWLNTLTSSGEMDVLIDIHKVPKSEAVRTLQRQVTMLESNLSFQTKRGNTDQIQDLETKIMDTNQLMSEIQFSENDSYNTSVLGVLYGESEKELNRYSERLEDELKGMFFKVATTWSRIRKGFRSALPFGQNEIHDSFRNMDRRALSTFAPFISGSGTFLGGVPIGINRITGQKEFINSFGSEDYRPQNYNMGILGIPGSGKSLAMKMKIARENAGANVYANIIDPEGEFVRITKRLGGINLNISEESDIIINPCAINYTDIPLDEDDEEMDLLEDADDKEIIEKNGKRYIRFVPVREKANELLAFFDIIIRGKDSADSGLDVFERNYLEEAIEYVFKELGITTHPESLFKNEVQTVNGHIVQSKVRKLEPEILQIYEYLVDKYGEDLKAERLIAGIKPFLRTGSKPIFDGQTFLGRGITQTLMASRLVNFNISQMEEGFLKPIAYHVLLNYIWEHFVKNLDNATKKKYVYCDELWQFIDNDLTVAFFEKLARRARKRNCGFCWASQDFVRILEHPKSRGILTSTFSYLFFQQNKIDLKRIKENFDLSNGEVEILFNNPGKGEGIFRVGGSSVWLQTDPSEEEMVFIESNTAVLEELLERRKRQRYQDETPA</sequence>
<evidence type="ECO:0000313" key="5">
    <source>
        <dbReference type="Proteomes" id="UP000037558"/>
    </source>
</evidence>
<dbReference type="RefSeq" id="WP_053400326.1">
    <property type="nucleotide sequence ID" value="NZ_LILC01000006.1"/>
</dbReference>
<dbReference type="AlphaFoldDB" id="A0A0M0LAU4"/>
<keyword evidence="2" id="KW-0812">Transmembrane</keyword>